<dbReference type="AlphaFoldDB" id="U6G1Q8"/>
<organism evidence="2 3">
    <name type="scientific">Eimeria praecox</name>
    <dbReference type="NCBI Taxonomy" id="51316"/>
    <lineage>
        <taxon>Eukaryota</taxon>
        <taxon>Sar</taxon>
        <taxon>Alveolata</taxon>
        <taxon>Apicomplexa</taxon>
        <taxon>Conoidasida</taxon>
        <taxon>Coccidia</taxon>
        <taxon>Eucoccidiorida</taxon>
        <taxon>Eimeriorina</taxon>
        <taxon>Eimeriidae</taxon>
        <taxon>Eimeria</taxon>
    </lineage>
</organism>
<evidence type="ECO:0000256" key="1">
    <source>
        <dbReference type="SAM" id="MobiDB-lite"/>
    </source>
</evidence>
<dbReference type="EMBL" id="HG689923">
    <property type="protein sequence ID" value="CDI74191.1"/>
    <property type="molecule type" value="Genomic_DNA"/>
</dbReference>
<keyword evidence="3" id="KW-1185">Reference proteome</keyword>
<feature type="region of interest" description="Disordered" evidence="1">
    <location>
        <begin position="348"/>
        <end position="386"/>
    </location>
</feature>
<evidence type="ECO:0000313" key="2">
    <source>
        <dbReference type="EMBL" id="CDI74191.1"/>
    </source>
</evidence>
<feature type="compositionally biased region" description="Basic and acidic residues" evidence="1">
    <location>
        <begin position="224"/>
        <end position="237"/>
    </location>
</feature>
<feature type="compositionally biased region" description="Low complexity" evidence="1">
    <location>
        <begin position="24"/>
        <end position="40"/>
    </location>
</feature>
<feature type="region of interest" description="Disordered" evidence="1">
    <location>
        <begin position="1"/>
        <end position="149"/>
    </location>
</feature>
<reference evidence="2" key="2">
    <citation type="submission" date="2013-10" db="EMBL/GenBank/DDBJ databases">
        <authorList>
            <person name="Aslett M."/>
        </authorList>
    </citation>
    <scope>NUCLEOTIDE SEQUENCE [LARGE SCALE GENOMIC DNA]</scope>
    <source>
        <strain evidence="2">Houghton</strain>
    </source>
</reference>
<feature type="region of interest" description="Disordered" evidence="1">
    <location>
        <begin position="587"/>
        <end position="607"/>
    </location>
</feature>
<dbReference type="VEuPathDB" id="ToxoDB:EPH_0001770"/>
<protein>
    <submittedName>
        <fullName evidence="2">Uncharacterized protein</fullName>
    </submittedName>
</protein>
<proteinExistence type="predicted"/>
<dbReference type="Proteomes" id="UP000018201">
    <property type="component" value="Unassembled WGS sequence"/>
</dbReference>
<feature type="compositionally biased region" description="Low complexity" evidence="1">
    <location>
        <begin position="62"/>
        <end position="83"/>
    </location>
</feature>
<name>U6G1Q8_9EIME</name>
<feature type="compositionally biased region" description="Polar residues" evidence="1">
    <location>
        <begin position="212"/>
        <end position="222"/>
    </location>
</feature>
<evidence type="ECO:0000313" key="3">
    <source>
        <dbReference type="Proteomes" id="UP000018201"/>
    </source>
</evidence>
<feature type="compositionally biased region" description="Low complexity" evidence="1">
    <location>
        <begin position="587"/>
        <end position="597"/>
    </location>
</feature>
<sequence>MHRQEAKEKQGAALGPVRNRQRRASGTSTTSRPRSSDATAQDAKKQKPGKASERRRTPFAPPKAEAALAGGAAKAEYAKGKPPTRSPVMHPWSTKPRPPGQPSRKRLKQLSVQERLQQSPTRGTADTGNNVEYFDGTPQASGEEEDAQPFNPLDEVLVLLRKLKRAENYSFNIPRNKRSAHKGIRNDVKKQQGIQAFSAVAESVCSNTNTSGLSGKTLTSLGHSEPEGEASHDHQRYEVAPSQCTLSRLKYLPLEAFDIPEEYGEASPEALLQRCRFECQQRRLKMRSCSKGSTGQTSSLHPASFESVNHICSADGCTPPASVHASACAPGEGAVTLQQLYQERHMMSCSPQKQGTHRERELVGEGTDQENASSHDSEPSDEQQPLPLADAAAIKDKSTREPPQSANDTDRSTTVFQNNIEGEAEAEVLHFVGNSWTHIPCVILRYDNEQRRFEVQLRDGTLKTVRRLALRFCFEPPQLQQQRIAACTNRRRQALTRQHFLNSVNGLPSSAFSPLPQSFINCIIKTATGIGRLRNRCVLMDSLRSAVQQLKSRFLEASKLSAVLYCAERLRVAGKLESSLMNYPFPQKQQQQMQVNEESQEGEEGKEQAPLLQVLQPMLPTPPPALGRLYIGVAGAFEAALAPLRKKPLFANNKTFRLSLLVEGTFCDLRGLSFFDLPSRKLHRISFARIFKKSAALKLAEWTIPEPDQFLIYQQALSSDVADALGELGRDSLCHALINAFGPLHTAATVTPYATANLPGIAGASTASSPVSNCVGAALPDVFLRRQLIRFNAMLRSKLLSFVIDSANEWKHYMLRAVEEKLDPDLQNAAASAPDAAVAAGFSLKGNVPCLLRLQIVISNDSAIFYPEPEKQVHRNLIPYFRFYRGWWFL</sequence>
<feature type="compositionally biased region" description="Basic and acidic residues" evidence="1">
    <location>
        <begin position="42"/>
        <end position="56"/>
    </location>
</feature>
<feature type="compositionally biased region" description="Polar residues" evidence="1">
    <location>
        <begin position="110"/>
        <end position="130"/>
    </location>
</feature>
<feature type="region of interest" description="Disordered" evidence="1">
    <location>
        <begin position="212"/>
        <end position="238"/>
    </location>
</feature>
<dbReference type="OrthoDB" id="346265at2759"/>
<feature type="compositionally biased region" description="Basic and acidic residues" evidence="1">
    <location>
        <begin position="1"/>
        <end position="10"/>
    </location>
</feature>
<gene>
    <name evidence="2" type="ORF">EPH_0001770</name>
</gene>
<reference evidence="2" key="1">
    <citation type="submission" date="2013-10" db="EMBL/GenBank/DDBJ databases">
        <title>Genomic analysis of the causative agents of coccidiosis in chickens.</title>
        <authorList>
            <person name="Reid A.J."/>
            <person name="Blake D."/>
            <person name="Billington K."/>
            <person name="Browne H."/>
            <person name="Dunn M."/>
            <person name="Hung S."/>
            <person name="Kawahara F."/>
            <person name="Miranda-Saavedra D."/>
            <person name="Mourier T."/>
            <person name="Nagra H."/>
            <person name="Otto T.D."/>
            <person name="Rawlings N."/>
            <person name="Sanchez A."/>
            <person name="Sanders M."/>
            <person name="Subramaniam C."/>
            <person name="Tay Y."/>
            <person name="Dear P."/>
            <person name="Doerig C."/>
            <person name="Gruber A."/>
            <person name="Parkinson J."/>
            <person name="Shirley M."/>
            <person name="Wan K.L."/>
            <person name="Berriman M."/>
            <person name="Tomley F."/>
            <person name="Pain A."/>
        </authorList>
    </citation>
    <scope>NUCLEOTIDE SEQUENCE [LARGE SCALE GENOMIC DNA]</scope>
    <source>
        <strain evidence="2">Houghton</strain>
    </source>
</reference>
<accession>U6G1Q8</accession>